<keyword evidence="1" id="KW-0812">Transmembrane</keyword>
<protein>
    <submittedName>
        <fullName evidence="2">Uncharacterized protein</fullName>
    </submittedName>
</protein>
<proteinExistence type="predicted"/>
<dbReference type="Proteomes" id="UP000250235">
    <property type="component" value="Unassembled WGS sequence"/>
</dbReference>
<dbReference type="AlphaFoldDB" id="A0A2Z7A4N6"/>
<evidence type="ECO:0000313" key="3">
    <source>
        <dbReference type="Proteomes" id="UP000250235"/>
    </source>
</evidence>
<evidence type="ECO:0000313" key="2">
    <source>
        <dbReference type="EMBL" id="KZV16494.1"/>
    </source>
</evidence>
<gene>
    <name evidence="2" type="ORF">F511_10106</name>
</gene>
<feature type="transmembrane region" description="Helical" evidence="1">
    <location>
        <begin position="141"/>
        <end position="158"/>
    </location>
</feature>
<dbReference type="EMBL" id="KV019049">
    <property type="protein sequence ID" value="KZV16494.1"/>
    <property type="molecule type" value="Genomic_DNA"/>
</dbReference>
<keyword evidence="1" id="KW-1133">Transmembrane helix</keyword>
<organism evidence="2 3">
    <name type="scientific">Dorcoceras hygrometricum</name>
    <dbReference type="NCBI Taxonomy" id="472368"/>
    <lineage>
        <taxon>Eukaryota</taxon>
        <taxon>Viridiplantae</taxon>
        <taxon>Streptophyta</taxon>
        <taxon>Embryophyta</taxon>
        <taxon>Tracheophyta</taxon>
        <taxon>Spermatophyta</taxon>
        <taxon>Magnoliopsida</taxon>
        <taxon>eudicotyledons</taxon>
        <taxon>Gunneridae</taxon>
        <taxon>Pentapetalae</taxon>
        <taxon>asterids</taxon>
        <taxon>lamiids</taxon>
        <taxon>Lamiales</taxon>
        <taxon>Gesneriaceae</taxon>
        <taxon>Didymocarpoideae</taxon>
        <taxon>Trichosporeae</taxon>
        <taxon>Loxocarpinae</taxon>
        <taxon>Dorcoceras</taxon>
    </lineage>
</organism>
<reference evidence="2 3" key="1">
    <citation type="journal article" date="2015" name="Proc. Natl. Acad. Sci. U.S.A.">
        <title>The resurrection genome of Boea hygrometrica: A blueprint for survival of dehydration.</title>
        <authorList>
            <person name="Xiao L."/>
            <person name="Yang G."/>
            <person name="Zhang L."/>
            <person name="Yang X."/>
            <person name="Zhao S."/>
            <person name="Ji Z."/>
            <person name="Zhou Q."/>
            <person name="Hu M."/>
            <person name="Wang Y."/>
            <person name="Chen M."/>
            <person name="Xu Y."/>
            <person name="Jin H."/>
            <person name="Xiao X."/>
            <person name="Hu G."/>
            <person name="Bao F."/>
            <person name="Hu Y."/>
            <person name="Wan P."/>
            <person name="Li L."/>
            <person name="Deng X."/>
            <person name="Kuang T."/>
            <person name="Xiang C."/>
            <person name="Zhu J.K."/>
            <person name="Oliver M.J."/>
            <person name="He Y."/>
        </authorList>
    </citation>
    <scope>NUCLEOTIDE SEQUENCE [LARGE SCALE GENOMIC DNA]</scope>
    <source>
        <strain evidence="3">cv. XS01</strain>
    </source>
</reference>
<feature type="transmembrane region" description="Helical" evidence="1">
    <location>
        <begin position="170"/>
        <end position="191"/>
    </location>
</feature>
<keyword evidence="3" id="KW-1185">Reference proteome</keyword>
<keyword evidence="1" id="KW-0472">Membrane</keyword>
<name>A0A2Z7A4N6_9LAMI</name>
<sequence>MQLAASRRIRAHFNATHHFREACRTAYNERLSQRATAGVGPPAVYDAVVRVHEVLRGSLPRYGRRAPFTPSWNRVERVFLIRRGHRILAPGRDVVCLVLQSVVRIRASDLTAEIVLGEEEFEEIALDVIVGEVLWYMNWDVLSRILFGAVVFGIAAVGNQDRHGYLAKLFALYCVTMAALYLLAVRFRVFFFMV</sequence>
<evidence type="ECO:0000256" key="1">
    <source>
        <dbReference type="SAM" id="Phobius"/>
    </source>
</evidence>
<accession>A0A2Z7A4N6</accession>